<evidence type="ECO:0000256" key="9">
    <source>
        <dbReference type="SAM" id="MobiDB-lite"/>
    </source>
</evidence>
<dbReference type="HAMAP" id="MF_00912">
    <property type="entry name" value="DivIB"/>
    <property type="match status" value="1"/>
</dbReference>
<dbReference type="PANTHER" id="PTHR37820">
    <property type="entry name" value="CELL DIVISION PROTEIN DIVIB"/>
    <property type="match status" value="1"/>
</dbReference>
<dbReference type="GO" id="GO:0043093">
    <property type="term" value="P:FtsZ-dependent cytokinesis"/>
    <property type="evidence" value="ECO:0007669"/>
    <property type="project" value="UniProtKB-UniRule"/>
</dbReference>
<name>A0A6V7RHI5_9BACL</name>
<dbReference type="Pfam" id="PF08478">
    <property type="entry name" value="POTRA_1"/>
    <property type="match status" value="1"/>
</dbReference>
<feature type="transmembrane region" description="Helical" evidence="8">
    <location>
        <begin position="120"/>
        <end position="141"/>
    </location>
</feature>
<evidence type="ECO:0000256" key="4">
    <source>
        <dbReference type="ARBA" id="ARBA00022692"/>
    </source>
</evidence>
<reference evidence="11 12" key="1">
    <citation type="submission" date="2020-07" db="EMBL/GenBank/DDBJ databases">
        <authorList>
            <person name="Criscuolo A."/>
        </authorList>
    </citation>
    <scope>NUCLEOTIDE SEQUENCE [LARGE SCALE GENOMIC DNA]</scope>
    <source>
        <strain evidence="11">CIP107946</strain>
    </source>
</reference>
<dbReference type="RefSeq" id="WP_186078051.1">
    <property type="nucleotide sequence ID" value="NZ_CAJEWB010000010.1"/>
</dbReference>
<dbReference type="PROSITE" id="PS51779">
    <property type="entry name" value="POTRA"/>
    <property type="match status" value="1"/>
</dbReference>
<keyword evidence="6 8" id="KW-0472">Membrane</keyword>
<dbReference type="InterPro" id="IPR026580">
    <property type="entry name" value="DivIB"/>
</dbReference>
<evidence type="ECO:0000313" key="12">
    <source>
        <dbReference type="Proteomes" id="UP000588186"/>
    </source>
</evidence>
<organism evidence="11 12">
    <name type="scientific">Phocicoccus pinnipedialis</name>
    <dbReference type="NCBI Taxonomy" id="110845"/>
    <lineage>
        <taxon>Bacteria</taxon>
        <taxon>Bacillati</taxon>
        <taxon>Bacillota</taxon>
        <taxon>Bacilli</taxon>
        <taxon>Bacillales</taxon>
        <taxon>Salinicoccaceae</taxon>
        <taxon>Phocicoccus</taxon>
    </lineage>
</organism>
<evidence type="ECO:0000256" key="8">
    <source>
        <dbReference type="HAMAP-Rule" id="MF_00912"/>
    </source>
</evidence>
<evidence type="ECO:0000256" key="3">
    <source>
        <dbReference type="ARBA" id="ARBA00022618"/>
    </source>
</evidence>
<evidence type="ECO:0000256" key="1">
    <source>
        <dbReference type="ARBA" id="ARBA00004370"/>
    </source>
</evidence>
<feature type="domain" description="POTRA" evidence="10">
    <location>
        <begin position="145"/>
        <end position="213"/>
    </location>
</feature>
<keyword evidence="7 8" id="KW-0131">Cell cycle</keyword>
<sequence length="383" mass="44040">MKDKPNIDELKKKLRKKRSTEPTNIGHKETIEESDSTLSSGDSEAIQQKPEDNNYLDESVVEHYKDNNDDSVDKDSDSIELNDEIETIEVTELTAAREEDSEPKREKEVKQRNAKRSINYFKLAIILFTATTVFLVVSYLISSKSNVKDIVIEGNEHLTDEEILGRSEIKEEDKMYLTNTGKAEQNISLLPIVESIEVERDFPNTVNIIVKEYDVVAYVESKGRYYPVLENEQVLRGFDMTPIDAPIIHFFDGVEFEGMVKSLNQMNPQILAMISEIFYRPNNETNSRIQLYMNDGQEIIADYNTIGDKIDYYAGIKKEIGNKKGILDLEVSNTFLPYISEEVVRIKQNMRNIPSQVPYLEEIESSLEKIKRSLKALEIDNKE</sequence>
<accession>A0A6V7RHI5</accession>
<proteinExistence type="inferred from homology"/>
<comment type="function">
    <text evidence="8">Cell division protein that may be involved in stabilizing or promoting the assembly of the division complex.</text>
</comment>
<gene>
    <name evidence="8 11" type="primary">divIB</name>
    <name evidence="11" type="ORF">JEOPIN946_01399</name>
</gene>
<dbReference type="GO" id="GO:0005886">
    <property type="term" value="C:plasma membrane"/>
    <property type="evidence" value="ECO:0007669"/>
    <property type="project" value="UniProtKB-SubCell"/>
</dbReference>
<evidence type="ECO:0000259" key="10">
    <source>
        <dbReference type="PROSITE" id="PS51779"/>
    </source>
</evidence>
<keyword evidence="12" id="KW-1185">Reference proteome</keyword>
<evidence type="ECO:0000256" key="5">
    <source>
        <dbReference type="ARBA" id="ARBA00022989"/>
    </source>
</evidence>
<keyword evidence="2 8" id="KW-1003">Cell membrane</keyword>
<dbReference type="GO" id="GO:0032153">
    <property type="term" value="C:cell division site"/>
    <property type="evidence" value="ECO:0007669"/>
    <property type="project" value="UniProtKB-UniRule"/>
</dbReference>
<evidence type="ECO:0000256" key="2">
    <source>
        <dbReference type="ARBA" id="ARBA00022475"/>
    </source>
</evidence>
<dbReference type="Pfam" id="PF03799">
    <property type="entry name" value="FtsQ_DivIB_C"/>
    <property type="match status" value="1"/>
</dbReference>
<keyword evidence="3 8" id="KW-0132">Cell division</keyword>
<dbReference type="InterPro" id="IPR034746">
    <property type="entry name" value="POTRA"/>
</dbReference>
<dbReference type="AlphaFoldDB" id="A0A6V7RHI5"/>
<comment type="caution">
    <text evidence="11">The sequence shown here is derived from an EMBL/GenBank/DDBJ whole genome shotgun (WGS) entry which is preliminary data.</text>
</comment>
<dbReference type="PANTHER" id="PTHR37820:SF1">
    <property type="entry name" value="CELL DIVISION PROTEIN FTSQ"/>
    <property type="match status" value="1"/>
</dbReference>
<dbReference type="Proteomes" id="UP000588186">
    <property type="component" value="Unassembled WGS sequence"/>
</dbReference>
<feature type="compositionally biased region" description="Polar residues" evidence="9">
    <location>
        <begin position="36"/>
        <end position="46"/>
    </location>
</feature>
<dbReference type="InterPro" id="IPR050487">
    <property type="entry name" value="FtsQ_DivIB"/>
</dbReference>
<evidence type="ECO:0000313" key="11">
    <source>
        <dbReference type="EMBL" id="CAD2077054.1"/>
    </source>
</evidence>
<dbReference type="Gene3D" id="3.10.20.310">
    <property type="entry name" value="membrane protein fhac"/>
    <property type="match status" value="1"/>
</dbReference>
<dbReference type="InterPro" id="IPR005548">
    <property type="entry name" value="Cell_div_FtsQ/DivIB_C"/>
</dbReference>
<dbReference type="EMBL" id="CAJEWB010000010">
    <property type="protein sequence ID" value="CAD2077054.1"/>
    <property type="molecule type" value="Genomic_DNA"/>
</dbReference>
<evidence type="ECO:0000256" key="7">
    <source>
        <dbReference type="ARBA" id="ARBA00023306"/>
    </source>
</evidence>
<dbReference type="Gene3D" id="3.40.50.10960">
    <property type="match status" value="1"/>
</dbReference>
<protein>
    <recommendedName>
        <fullName evidence="8">Cell division protein DivIB</fullName>
    </recommendedName>
</protein>
<comment type="similarity">
    <text evidence="8">Belongs to the FtsQ/DivIB family. DivIB subfamily.</text>
</comment>
<evidence type="ECO:0000256" key="6">
    <source>
        <dbReference type="ARBA" id="ARBA00023136"/>
    </source>
</evidence>
<keyword evidence="5 8" id="KW-1133">Transmembrane helix</keyword>
<feature type="region of interest" description="Disordered" evidence="9">
    <location>
        <begin position="1"/>
        <end position="55"/>
    </location>
</feature>
<keyword evidence="4 8" id="KW-0812">Transmembrane</keyword>
<dbReference type="InterPro" id="IPR013685">
    <property type="entry name" value="POTRA_FtsQ_type"/>
</dbReference>
<feature type="compositionally biased region" description="Basic and acidic residues" evidence="9">
    <location>
        <begin position="1"/>
        <end position="11"/>
    </location>
</feature>
<comment type="subcellular location">
    <subcellularLocation>
        <location evidence="8">Cell membrane</location>
        <topology evidence="8">Single-pass type II membrane protein</topology>
    </subcellularLocation>
    <subcellularLocation>
        <location evidence="1">Membrane</location>
    </subcellularLocation>
    <text evidence="8">Localizes to the division septum.</text>
</comment>